<protein>
    <submittedName>
        <fullName evidence="1">Uncharacterized protein</fullName>
    </submittedName>
</protein>
<dbReference type="AlphaFoldDB" id="A0A382Y7N8"/>
<evidence type="ECO:0000313" key="1">
    <source>
        <dbReference type="EMBL" id="SVD79150.1"/>
    </source>
</evidence>
<organism evidence="1">
    <name type="scientific">marine metagenome</name>
    <dbReference type="NCBI Taxonomy" id="408172"/>
    <lineage>
        <taxon>unclassified sequences</taxon>
        <taxon>metagenomes</taxon>
        <taxon>ecological metagenomes</taxon>
    </lineage>
</organism>
<feature type="non-terminal residue" evidence="1">
    <location>
        <position position="30"/>
    </location>
</feature>
<accession>A0A382Y7N8</accession>
<reference evidence="1" key="1">
    <citation type="submission" date="2018-05" db="EMBL/GenBank/DDBJ databases">
        <authorList>
            <person name="Lanie J.A."/>
            <person name="Ng W.-L."/>
            <person name="Kazmierczak K.M."/>
            <person name="Andrzejewski T.M."/>
            <person name="Davidsen T.M."/>
            <person name="Wayne K.J."/>
            <person name="Tettelin H."/>
            <person name="Glass J.I."/>
            <person name="Rusch D."/>
            <person name="Podicherti R."/>
            <person name="Tsui H.-C.T."/>
            <person name="Winkler M.E."/>
        </authorList>
    </citation>
    <scope>NUCLEOTIDE SEQUENCE</scope>
</reference>
<name>A0A382Y7N8_9ZZZZ</name>
<dbReference type="EMBL" id="UINC01173513">
    <property type="protein sequence ID" value="SVD79150.1"/>
    <property type="molecule type" value="Genomic_DNA"/>
</dbReference>
<sequence length="30" mass="3235">MNGESANGVLKMVSHQSESATIKFVLDKVN</sequence>
<gene>
    <name evidence="1" type="ORF">METZ01_LOCUS432004</name>
</gene>
<proteinExistence type="predicted"/>